<evidence type="ECO:0000313" key="2">
    <source>
        <dbReference type="EMBL" id="KAK9940697.1"/>
    </source>
</evidence>
<accession>A0AAW1XYS0</accession>
<proteinExistence type="predicted"/>
<comment type="caution">
    <text evidence="2">The sequence shown here is derived from an EMBL/GenBank/DDBJ whole genome shotgun (WGS) entry which is preliminary data.</text>
</comment>
<protein>
    <submittedName>
        <fullName evidence="2">Uncharacterized protein</fullName>
    </submittedName>
</protein>
<dbReference type="PANTHER" id="PTHR34686:SF5">
    <property type="entry name" value="OS05G0451300 PROTEIN"/>
    <property type="match status" value="1"/>
</dbReference>
<dbReference type="PANTHER" id="PTHR34686">
    <property type="entry name" value="MATERNAL EFFECT EMBRYO ARREST PROTEIN"/>
    <property type="match status" value="1"/>
</dbReference>
<evidence type="ECO:0000313" key="3">
    <source>
        <dbReference type="Proteomes" id="UP001457282"/>
    </source>
</evidence>
<dbReference type="AlphaFoldDB" id="A0AAW1XYS0"/>
<dbReference type="Proteomes" id="UP001457282">
    <property type="component" value="Unassembled WGS sequence"/>
</dbReference>
<name>A0AAW1XYS0_RUBAR</name>
<sequence>MECCGRPNRSDIHLSSEEEAKIESKTREYFNGVAPKRHSKPQRSDYASQYVDVLSNDEKQEANPELVEFQRLENDSQQKLIVNGSEVSEEFVETDYYKDLNCIDKQHHTTGTGFIKVHNPSDKGYKLEPDPDTGIHASCQCNPATNDWVPDSANTVPLASAKPSRSDN</sequence>
<organism evidence="2 3">
    <name type="scientific">Rubus argutus</name>
    <name type="common">Southern blackberry</name>
    <dbReference type="NCBI Taxonomy" id="59490"/>
    <lineage>
        <taxon>Eukaryota</taxon>
        <taxon>Viridiplantae</taxon>
        <taxon>Streptophyta</taxon>
        <taxon>Embryophyta</taxon>
        <taxon>Tracheophyta</taxon>
        <taxon>Spermatophyta</taxon>
        <taxon>Magnoliopsida</taxon>
        <taxon>eudicotyledons</taxon>
        <taxon>Gunneridae</taxon>
        <taxon>Pentapetalae</taxon>
        <taxon>rosids</taxon>
        <taxon>fabids</taxon>
        <taxon>Rosales</taxon>
        <taxon>Rosaceae</taxon>
        <taxon>Rosoideae</taxon>
        <taxon>Rosoideae incertae sedis</taxon>
        <taxon>Rubus</taxon>
    </lineage>
</organism>
<dbReference type="EMBL" id="JBEDUW010000003">
    <property type="protein sequence ID" value="KAK9940697.1"/>
    <property type="molecule type" value="Genomic_DNA"/>
</dbReference>
<feature type="region of interest" description="Disordered" evidence="1">
    <location>
        <begin position="144"/>
        <end position="168"/>
    </location>
</feature>
<keyword evidence="3" id="KW-1185">Reference proteome</keyword>
<evidence type="ECO:0000256" key="1">
    <source>
        <dbReference type="SAM" id="MobiDB-lite"/>
    </source>
</evidence>
<gene>
    <name evidence="2" type="ORF">M0R45_017344</name>
</gene>
<reference evidence="2 3" key="1">
    <citation type="journal article" date="2023" name="G3 (Bethesda)">
        <title>A chromosome-length genome assembly and annotation of blackberry (Rubus argutus, cv. 'Hillquist').</title>
        <authorList>
            <person name="Bruna T."/>
            <person name="Aryal R."/>
            <person name="Dudchenko O."/>
            <person name="Sargent D.J."/>
            <person name="Mead D."/>
            <person name="Buti M."/>
            <person name="Cavallini A."/>
            <person name="Hytonen T."/>
            <person name="Andres J."/>
            <person name="Pham M."/>
            <person name="Weisz D."/>
            <person name="Mascagni F."/>
            <person name="Usai G."/>
            <person name="Natali L."/>
            <person name="Bassil N."/>
            <person name="Fernandez G.E."/>
            <person name="Lomsadze A."/>
            <person name="Armour M."/>
            <person name="Olukolu B."/>
            <person name="Poorten T."/>
            <person name="Britton C."/>
            <person name="Davik J."/>
            <person name="Ashrafi H."/>
            <person name="Aiden E.L."/>
            <person name="Borodovsky M."/>
            <person name="Worthington M."/>
        </authorList>
    </citation>
    <scope>NUCLEOTIDE SEQUENCE [LARGE SCALE GENOMIC DNA]</scope>
    <source>
        <strain evidence="2">PI 553951</strain>
    </source>
</reference>